<dbReference type="GO" id="GO:0005868">
    <property type="term" value="C:cytoplasmic dynein complex"/>
    <property type="evidence" value="ECO:0007669"/>
    <property type="project" value="InterPro"/>
</dbReference>
<dbReference type="AlphaFoldDB" id="A0A8D8YF95"/>
<evidence type="ECO:0000313" key="1">
    <source>
        <dbReference type="EMBL" id="CAG6727688.1"/>
    </source>
</evidence>
<dbReference type="EMBL" id="HBUF01374584">
    <property type="protein sequence ID" value="CAG6727686.1"/>
    <property type="molecule type" value="Transcribed_RNA"/>
</dbReference>
<dbReference type="GO" id="GO:0045503">
    <property type="term" value="F:dynein light chain binding"/>
    <property type="evidence" value="ECO:0007669"/>
    <property type="project" value="InterPro"/>
</dbReference>
<organism evidence="1">
    <name type="scientific">Cacopsylla melanoneura</name>
    <dbReference type="NCBI Taxonomy" id="428564"/>
    <lineage>
        <taxon>Eukaryota</taxon>
        <taxon>Metazoa</taxon>
        <taxon>Ecdysozoa</taxon>
        <taxon>Arthropoda</taxon>
        <taxon>Hexapoda</taxon>
        <taxon>Insecta</taxon>
        <taxon>Pterygota</taxon>
        <taxon>Neoptera</taxon>
        <taxon>Paraneoptera</taxon>
        <taxon>Hemiptera</taxon>
        <taxon>Sternorrhyncha</taxon>
        <taxon>Psylloidea</taxon>
        <taxon>Psyllidae</taxon>
        <taxon>Psyllinae</taxon>
        <taxon>Cacopsylla</taxon>
    </lineage>
</organism>
<reference evidence="1" key="1">
    <citation type="submission" date="2021-05" db="EMBL/GenBank/DDBJ databases">
        <authorList>
            <person name="Alioto T."/>
            <person name="Alioto T."/>
            <person name="Gomez Garrido J."/>
        </authorList>
    </citation>
    <scope>NUCLEOTIDE SEQUENCE</scope>
</reference>
<dbReference type="GO" id="GO:0045504">
    <property type="term" value="F:dynein heavy chain binding"/>
    <property type="evidence" value="ECO:0007669"/>
    <property type="project" value="InterPro"/>
</dbReference>
<dbReference type="EMBL" id="HBUF01374586">
    <property type="protein sequence ID" value="CAG6727688.1"/>
    <property type="molecule type" value="Transcribed_RNA"/>
</dbReference>
<dbReference type="GO" id="GO:0005929">
    <property type="term" value="C:cilium"/>
    <property type="evidence" value="ECO:0007669"/>
    <property type="project" value="GOC"/>
</dbReference>
<dbReference type="InterPro" id="IPR015943">
    <property type="entry name" value="WD40/YVTN_repeat-like_dom_sf"/>
</dbReference>
<sequence length="278" mass="31262">MIKLDRIGFVIYEFPPIPYELYIKCYGRSNTQQVLVQTNDDALEGETQTEPLVSKTKWTQCPISFNLSATDNLEKLKNECSGVGCEELVDGISADYRRGGTDTNASLYQFVEKYGQIILSLLEEEDQYGGSQSSDQNLNSDIFENNTRDLKFSDQFINMKVDDVTFLKGRHVSHTLFCRESDVKLITVHQKPSTKDSSTTELVNRCMLCQWDITQPSTPLHILVSNSDVTSIVCNDPSLVVAGMRDGSISVWDVRDRTLGVRVGDTSLRPASYNTGEW</sequence>
<name>A0A8D8YF95_9HEMI</name>
<dbReference type="SUPFAM" id="SSF50978">
    <property type="entry name" value="WD40 repeat-like"/>
    <property type="match status" value="1"/>
</dbReference>
<proteinExistence type="predicted"/>
<dbReference type="PANTHER" id="PTHR16022">
    <property type="entry name" value="WD REPEAT DOMAIN 60"/>
    <property type="match status" value="1"/>
</dbReference>
<dbReference type="Gene3D" id="2.130.10.10">
    <property type="entry name" value="YVTN repeat-like/Quinoprotein amine dehydrogenase"/>
    <property type="match status" value="1"/>
</dbReference>
<accession>A0A8D8YF95</accession>
<dbReference type="PANTHER" id="PTHR16022:SF0">
    <property type="entry name" value="CYTOPLASMIC DYNEIN 2 INTERMEDIATE CHAIN 1"/>
    <property type="match status" value="1"/>
</dbReference>
<dbReference type="InterPro" id="IPR036322">
    <property type="entry name" value="WD40_repeat_dom_sf"/>
</dbReference>
<dbReference type="EMBL" id="HBUF01374585">
    <property type="protein sequence ID" value="CAG6727687.1"/>
    <property type="molecule type" value="Transcribed_RNA"/>
</dbReference>
<dbReference type="GO" id="GO:0042073">
    <property type="term" value="P:intraciliary transport"/>
    <property type="evidence" value="ECO:0007669"/>
    <property type="project" value="InterPro"/>
</dbReference>
<protein>
    <submittedName>
        <fullName evidence="1">WD repeat-containing protein 60</fullName>
    </submittedName>
</protein>
<dbReference type="InterPro" id="IPR042505">
    <property type="entry name" value="DYNC2I1"/>
</dbReference>